<comment type="caution">
    <text evidence="1">The sequence shown here is derived from an EMBL/GenBank/DDBJ whole genome shotgun (WGS) entry which is preliminary data.</text>
</comment>
<dbReference type="EMBL" id="JBHUEJ010000011">
    <property type="protein sequence ID" value="MFD1709893.1"/>
    <property type="molecule type" value="Genomic_DNA"/>
</dbReference>
<organism evidence="1 2">
    <name type="scientific">Ottowia flava</name>
    <dbReference type="NCBI Taxonomy" id="2675430"/>
    <lineage>
        <taxon>Bacteria</taxon>
        <taxon>Pseudomonadati</taxon>
        <taxon>Pseudomonadota</taxon>
        <taxon>Betaproteobacteria</taxon>
        <taxon>Burkholderiales</taxon>
        <taxon>Comamonadaceae</taxon>
        <taxon>Ottowia</taxon>
    </lineage>
</organism>
<sequence length="203" mass="22588">MQNEVATPQQVLAFWLGACPLDEAAMARVQAQWFQKNEAFDAELRQRFGPTIEAALAGRLSDWPATDDGWLALLLVLDQFTRNTFRGEPKSFAGDPAALQHAVEGIAAGRDQRVPPMARIFCYLPLEHAEDRELQARSVALFTALAAAPGAEPKAFFDNTLDYAHRHQDVIERFGRFPHRNAVLGRPSTPEEEAYLRQPGSGF</sequence>
<dbReference type="InterPro" id="IPR010323">
    <property type="entry name" value="DUF924"/>
</dbReference>
<dbReference type="RefSeq" id="WP_147914040.1">
    <property type="nucleotide sequence ID" value="NZ_JBHUEJ010000011.1"/>
</dbReference>
<gene>
    <name evidence="1" type="ORF">ACFSF0_04705</name>
</gene>
<keyword evidence="2" id="KW-1185">Reference proteome</keyword>
<protein>
    <submittedName>
        <fullName evidence="1">DUF924 family protein</fullName>
    </submittedName>
</protein>
<evidence type="ECO:0000313" key="1">
    <source>
        <dbReference type="EMBL" id="MFD1709893.1"/>
    </source>
</evidence>
<dbReference type="Gene3D" id="1.20.58.320">
    <property type="entry name" value="TPR-like"/>
    <property type="match status" value="1"/>
</dbReference>
<dbReference type="InterPro" id="IPR011990">
    <property type="entry name" value="TPR-like_helical_dom_sf"/>
</dbReference>
<reference evidence="2" key="1">
    <citation type="journal article" date="2019" name="Int. J. Syst. Evol. Microbiol.">
        <title>The Global Catalogue of Microorganisms (GCM) 10K type strain sequencing project: providing services to taxonomists for standard genome sequencing and annotation.</title>
        <authorList>
            <consortium name="The Broad Institute Genomics Platform"/>
            <consortium name="The Broad Institute Genome Sequencing Center for Infectious Disease"/>
            <person name="Wu L."/>
            <person name="Ma J."/>
        </authorList>
    </citation>
    <scope>NUCLEOTIDE SEQUENCE [LARGE SCALE GENOMIC DNA]</scope>
    <source>
        <strain evidence="2">LMG 29247</strain>
    </source>
</reference>
<accession>A0ABW4KQX2</accession>
<dbReference type="Pfam" id="PF06041">
    <property type="entry name" value="DUF924"/>
    <property type="match status" value="1"/>
</dbReference>
<dbReference type="Proteomes" id="UP001597304">
    <property type="component" value="Unassembled WGS sequence"/>
</dbReference>
<dbReference type="SUPFAM" id="SSF48452">
    <property type="entry name" value="TPR-like"/>
    <property type="match status" value="1"/>
</dbReference>
<name>A0ABW4KQX2_9BURK</name>
<dbReference type="Gene3D" id="1.25.40.10">
    <property type="entry name" value="Tetratricopeptide repeat domain"/>
    <property type="match status" value="1"/>
</dbReference>
<evidence type="ECO:0000313" key="2">
    <source>
        <dbReference type="Proteomes" id="UP001597304"/>
    </source>
</evidence>
<proteinExistence type="predicted"/>